<dbReference type="PANTHER" id="PTHR43248">
    <property type="entry name" value="2-SUCCINYL-6-HYDROXY-2,4-CYCLOHEXADIENE-1-CARBOXYLATE SYNTHASE"/>
    <property type="match status" value="1"/>
</dbReference>
<accession>A0ABU9E5Z4</accession>
<keyword evidence="5" id="KW-1185">Reference proteome</keyword>
<dbReference type="Proteomes" id="UP001484239">
    <property type="component" value="Unassembled WGS sequence"/>
</dbReference>
<dbReference type="RefSeq" id="WP_405275488.1">
    <property type="nucleotide sequence ID" value="NZ_CP144380.1"/>
</dbReference>
<dbReference type="InterPro" id="IPR000073">
    <property type="entry name" value="AB_hydrolase_1"/>
</dbReference>
<evidence type="ECO:0000256" key="1">
    <source>
        <dbReference type="ARBA" id="ARBA00010088"/>
    </source>
</evidence>
<reference evidence="4 5" key="1">
    <citation type="submission" date="2024-02" db="EMBL/GenBank/DDBJ databases">
        <title>A novel Gemmatimonadota bacterium.</title>
        <authorList>
            <person name="Du Z.-J."/>
            <person name="Ye Y.-Q."/>
        </authorList>
    </citation>
    <scope>NUCLEOTIDE SEQUENCE [LARGE SCALE GENOMIC DNA]</scope>
    <source>
        <strain evidence="4 5">DH-20</strain>
    </source>
</reference>
<dbReference type="Gene3D" id="3.40.50.1820">
    <property type="entry name" value="alpha/beta hydrolase"/>
    <property type="match status" value="1"/>
</dbReference>
<feature type="domain" description="AB hydrolase-1" evidence="3">
    <location>
        <begin position="23"/>
        <end position="268"/>
    </location>
</feature>
<name>A0ABU9E5Z4_9BACT</name>
<evidence type="ECO:0000313" key="5">
    <source>
        <dbReference type="Proteomes" id="UP001484239"/>
    </source>
</evidence>
<evidence type="ECO:0000259" key="3">
    <source>
        <dbReference type="Pfam" id="PF12697"/>
    </source>
</evidence>
<comment type="caution">
    <text evidence="4">The sequence shown here is derived from an EMBL/GenBank/DDBJ whole genome shotgun (WGS) entry which is preliminary data.</text>
</comment>
<organism evidence="4 5">
    <name type="scientific">Gaopeijia maritima</name>
    <dbReference type="NCBI Taxonomy" id="3119007"/>
    <lineage>
        <taxon>Bacteria</taxon>
        <taxon>Pseudomonadati</taxon>
        <taxon>Gemmatimonadota</taxon>
        <taxon>Longimicrobiia</taxon>
        <taxon>Gaopeijiales</taxon>
        <taxon>Gaopeijiaceae</taxon>
        <taxon>Gaopeijia</taxon>
    </lineage>
</organism>
<dbReference type="Pfam" id="PF12697">
    <property type="entry name" value="Abhydrolase_6"/>
    <property type="match status" value="1"/>
</dbReference>
<dbReference type="GO" id="GO:0016787">
    <property type="term" value="F:hydrolase activity"/>
    <property type="evidence" value="ECO:0007669"/>
    <property type="project" value="UniProtKB-KW"/>
</dbReference>
<keyword evidence="2 4" id="KW-0378">Hydrolase</keyword>
<protein>
    <submittedName>
        <fullName evidence="4">Alpha/beta hydrolase</fullName>
    </submittedName>
</protein>
<comment type="similarity">
    <text evidence="1">Belongs to the peptidase S33 family.</text>
</comment>
<gene>
    <name evidence="4" type="ORF">WI372_04095</name>
</gene>
<sequence>MQTPLLNHDFVQAPGATPTRWMLVLHGIYGAGRNWGSVARRFVEARPEWGAVLVDLRGHGGSQGFAPPHTVEACADDLIALVASLDRDVAAILGHSFGGKVSLRYAEKAAVDPRMPHLEQVWVIDSTPDVRPPSGSAWGMLQMLRANPGPFEDRSEGIAAVESAGYPRPVAQWMSTNLVRDDGGALVWRVDADQMESLLLSFFDLDLWPVVEHPPAGTAVHLVKATESSLLDEEARARIEAAGLATGAAHLHVVEGGHWLNADNPDALQALLEEWLGS</sequence>
<evidence type="ECO:0000313" key="4">
    <source>
        <dbReference type="EMBL" id="MEK9500148.1"/>
    </source>
</evidence>
<dbReference type="EMBL" id="JBBHLI010000002">
    <property type="protein sequence ID" value="MEK9500148.1"/>
    <property type="molecule type" value="Genomic_DNA"/>
</dbReference>
<dbReference type="InterPro" id="IPR051601">
    <property type="entry name" value="Serine_prot/Carboxylest_S33"/>
</dbReference>
<dbReference type="SUPFAM" id="SSF53474">
    <property type="entry name" value="alpha/beta-Hydrolases"/>
    <property type="match status" value="1"/>
</dbReference>
<dbReference type="PANTHER" id="PTHR43248:SF3">
    <property type="entry name" value="AB HYDROLASE-1 DOMAIN-CONTAINING PROTEIN"/>
    <property type="match status" value="1"/>
</dbReference>
<proteinExistence type="inferred from homology"/>
<evidence type="ECO:0000256" key="2">
    <source>
        <dbReference type="ARBA" id="ARBA00022801"/>
    </source>
</evidence>
<dbReference type="InterPro" id="IPR029058">
    <property type="entry name" value="AB_hydrolase_fold"/>
</dbReference>